<dbReference type="FunFam" id="1.10.510.10:FF:000240">
    <property type="entry name" value="Lectin-domain containing receptor kinase A4.3"/>
    <property type="match status" value="1"/>
</dbReference>
<protein>
    <recommendedName>
        <fullName evidence="4">non-specific serine/threonine protein kinase</fullName>
        <ecNumber evidence="4">2.7.11.1</ecNumber>
    </recommendedName>
</protein>
<evidence type="ECO:0000256" key="21">
    <source>
        <dbReference type="SAM" id="SignalP"/>
    </source>
</evidence>
<keyword evidence="10" id="KW-0430">Lectin</keyword>
<gene>
    <name evidence="23" type="ORF">R1flu_005271</name>
</gene>
<dbReference type="PROSITE" id="PS50011">
    <property type="entry name" value="PROTEIN_KINASE_DOM"/>
    <property type="match status" value="1"/>
</dbReference>
<keyword evidence="14 20" id="KW-1133">Transmembrane helix</keyword>
<feature type="chain" id="PRO_5044859228" description="non-specific serine/threonine protein kinase" evidence="21">
    <location>
        <begin position="27"/>
        <end position="675"/>
    </location>
</feature>
<comment type="similarity">
    <text evidence="3">In the C-terminal section; belongs to the protein kinase superfamily. Ser/Thr protein kinase family.</text>
</comment>
<evidence type="ECO:0000256" key="10">
    <source>
        <dbReference type="ARBA" id="ARBA00022734"/>
    </source>
</evidence>
<keyword evidence="11 18" id="KW-0547">Nucleotide-binding</keyword>
<dbReference type="GO" id="GO:0005524">
    <property type="term" value="F:ATP binding"/>
    <property type="evidence" value="ECO:0007669"/>
    <property type="project" value="UniProtKB-UniRule"/>
</dbReference>
<keyword evidence="9 21" id="KW-0732">Signal</keyword>
<evidence type="ECO:0000313" key="24">
    <source>
        <dbReference type="Proteomes" id="UP001605036"/>
    </source>
</evidence>
<keyword evidence="5" id="KW-1003">Cell membrane</keyword>
<dbReference type="Proteomes" id="UP001605036">
    <property type="component" value="Unassembled WGS sequence"/>
</dbReference>
<comment type="similarity">
    <text evidence="2">In the N-terminal section; belongs to the leguminous lectin family.</text>
</comment>
<dbReference type="Gene3D" id="2.60.120.200">
    <property type="match status" value="1"/>
</dbReference>
<feature type="signal peptide" evidence="21">
    <location>
        <begin position="1"/>
        <end position="26"/>
    </location>
</feature>
<evidence type="ECO:0000256" key="18">
    <source>
        <dbReference type="PROSITE-ProRule" id="PRU10141"/>
    </source>
</evidence>
<evidence type="ECO:0000256" key="8">
    <source>
        <dbReference type="ARBA" id="ARBA00022692"/>
    </source>
</evidence>
<evidence type="ECO:0000256" key="17">
    <source>
        <dbReference type="ARBA" id="ARBA00023180"/>
    </source>
</evidence>
<sequence>MKAGAPEFVMLVAFLCFLRSSHFVQGQVAAVQSFSIEEFKFSCSLNLKCTQNATTPTDGSLKLTPDLGTARRTENYTYYLNTLGVALYIKPVQVLNRSSNQAAFLSINFSFRIEYEPEYGPGDGLAFVMFSEESWVGSPGGAFGAFKAGGFAGTGVKILAVEFDTFNNSEIDDDDNHVGVDITSIKSEQAKQAPFLLRDTSRVYAWIDYHPESQLLEVRASKLPSRSDQALISYNRNLLDVFDVDNVWVGFSGSNGNCHICYSFYTVYNLNFQSTFLSIPPPSISPDPESNSKTSNSGLIAGVTVGVAGVVVGVCSLLFCARRKREVDTRLLDLPGTDGSSTAAAAREFEILGALPRSLEAYSYAQLCAATDNFNDALKLGEGGFGSVYRGSIPATEGASNPELLVAVKKIRSDFTAGGGRIRVRSVHYRLDRHLYPRAMKPDAAAAGQKFEFFLTWKERMKILRGIAAALHYFHEGWRQQVIHRDVKSSNVMLDNDLNAMLGDFGLARMSDHFQKPATTCVAGTYGYIASEVPMTGKYTVKSDVFAFGAVCLEEVEAVLLLGLLCSYPKPSERPTMHMVLEILAGCVELPAIPKTKPEGEYYAYSYQNKEKRLFLSDSGRKISSDENGFQSNSALSSNSTRSGSTLSNMRPSQTSSSSGGRSSSSTRHALRYGV</sequence>
<dbReference type="GO" id="GO:0004674">
    <property type="term" value="F:protein serine/threonine kinase activity"/>
    <property type="evidence" value="ECO:0007669"/>
    <property type="project" value="UniProtKB-KW"/>
</dbReference>
<feature type="transmembrane region" description="Helical" evidence="20">
    <location>
        <begin position="299"/>
        <end position="321"/>
    </location>
</feature>
<evidence type="ECO:0000256" key="2">
    <source>
        <dbReference type="ARBA" id="ARBA00008536"/>
    </source>
</evidence>
<dbReference type="SUPFAM" id="SSF49899">
    <property type="entry name" value="Concanavalin A-like lectins/glucanases"/>
    <property type="match status" value="1"/>
</dbReference>
<dbReference type="PROSITE" id="PS00108">
    <property type="entry name" value="PROTEIN_KINASE_ST"/>
    <property type="match status" value="1"/>
</dbReference>
<evidence type="ECO:0000256" key="16">
    <source>
        <dbReference type="ARBA" id="ARBA00023170"/>
    </source>
</evidence>
<evidence type="ECO:0000256" key="14">
    <source>
        <dbReference type="ARBA" id="ARBA00022989"/>
    </source>
</evidence>
<keyword evidence="7" id="KW-0808">Transferase</keyword>
<dbReference type="EC" id="2.7.11.1" evidence="4"/>
<keyword evidence="16" id="KW-0675">Receptor</keyword>
<dbReference type="SUPFAM" id="SSF56112">
    <property type="entry name" value="Protein kinase-like (PK-like)"/>
    <property type="match status" value="1"/>
</dbReference>
<feature type="compositionally biased region" description="Low complexity" evidence="19">
    <location>
        <begin position="632"/>
        <end position="668"/>
    </location>
</feature>
<dbReference type="InterPro" id="IPR000719">
    <property type="entry name" value="Prot_kinase_dom"/>
</dbReference>
<dbReference type="InterPro" id="IPR017441">
    <property type="entry name" value="Protein_kinase_ATP_BS"/>
</dbReference>
<keyword evidence="13 18" id="KW-0067">ATP-binding</keyword>
<keyword evidence="12" id="KW-0418">Kinase</keyword>
<evidence type="ECO:0000256" key="11">
    <source>
        <dbReference type="ARBA" id="ARBA00022741"/>
    </source>
</evidence>
<keyword evidence="8 20" id="KW-0812">Transmembrane</keyword>
<organism evidence="23 24">
    <name type="scientific">Riccia fluitans</name>
    <dbReference type="NCBI Taxonomy" id="41844"/>
    <lineage>
        <taxon>Eukaryota</taxon>
        <taxon>Viridiplantae</taxon>
        <taxon>Streptophyta</taxon>
        <taxon>Embryophyta</taxon>
        <taxon>Marchantiophyta</taxon>
        <taxon>Marchantiopsida</taxon>
        <taxon>Marchantiidae</taxon>
        <taxon>Marchantiales</taxon>
        <taxon>Ricciaceae</taxon>
        <taxon>Riccia</taxon>
    </lineage>
</organism>
<dbReference type="InterPro" id="IPR019825">
    <property type="entry name" value="Lectin_legB_Mn/Ca_BS"/>
</dbReference>
<keyword evidence="6" id="KW-0723">Serine/threonine-protein kinase</keyword>
<evidence type="ECO:0000259" key="22">
    <source>
        <dbReference type="PROSITE" id="PS50011"/>
    </source>
</evidence>
<feature type="domain" description="Protein kinase" evidence="22">
    <location>
        <begin position="374"/>
        <end position="636"/>
    </location>
</feature>
<dbReference type="InterPro" id="IPR008271">
    <property type="entry name" value="Ser/Thr_kinase_AS"/>
</dbReference>
<dbReference type="AlphaFoldDB" id="A0ABD1YVP0"/>
<dbReference type="InterPro" id="IPR011009">
    <property type="entry name" value="Kinase-like_dom_sf"/>
</dbReference>
<dbReference type="PROSITE" id="PS00307">
    <property type="entry name" value="LECTIN_LEGUME_BETA"/>
    <property type="match status" value="1"/>
</dbReference>
<dbReference type="PROSITE" id="PS00107">
    <property type="entry name" value="PROTEIN_KINASE_ATP"/>
    <property type="match status" value="1"/>
</dbReference>
<dbReference type="Pfam" id="PF00139">
    <property type="entry name" value="Lectin_legB"/>
    <property type="match status" value="1"/>
</dbReference>
<name>A0ABD1YVP0_9MARC</name>
<dbReference type="GO" id="GO:0005886">
    <property type="term" value="C:plasma membrane"/>
    <property type="evidence" value="ECO:0007669"/>
    <property type="project" value="UniProtKB-SubCell"/>
</dbReference>
<feature type="region of interest" description="Disordered" evidence="19">
    <location>
        <begin position="626"/>
        <end position="675"/>
    </location>
</feature>
<dbReference type="SMART" id="SM00220">
    <property type="entry name" value="S_TKc"/>
    <property type="match status" value="1"/>
</dbReference>
<evidence type="ECO:0000256" key="9">
    <source>
        <dbReference type="ARBA" id="ARBA00022729"/>
    </source>
</evidence>
<evidence type="ECO:0000256" key="3">
    <source>
        <dbReference type="ARBA" id="ARBA00010217"/>
    </source>
</evidence>
<comment type="caution">
    <text evidence="23">The sequence shown here is derived from an EMBL/GenBank/DDBJ whole genome shotgun (WGS) entry which is preliminary data.</text>
</comment>
<accession>A0ABD1YVP0</accession>
<dbReference type="InterPro" id="IPR013320">
    <property type="entry name" value="ConA-like_dom_sf"/>
</dbReference>
<reference evidence="23 24" key="1">
    <citation type="submission" date="2024-09" db="EMBL/GenBank/DDBJ databases">
        <title>Chromosome-scale assembly of Riccia fluitans.</title>
        <authorList>
            <person name="Paukszto L."/>
            <person name="Sawicki J."/>
            <person name="Karawczyk K."/>
            <person name="Piernik-Szablinska J."/>
            <person name="Szczecinska M."/>
            <person name="Mazdziarz M."/>
        </authorList>
    </citation>
    <scope>NUCLEOTIDE SEQUENCE [LARGE SCALE GENOMIC DNA]</scope>
    <source>
        <strain evidence="23">Rf_01</strain>
        <tissue evidence="23">Aerial parts of the thallus</tissue>
    </source>
</reference>
<dbReference type="GO" id="GO:0030246">
    <property type="term" value="F:carbohydrate binding"/>
    <property type="evidence" value="ECO:0007669"/>
    <property type="project" value="UniProtKB-KW"/>
</dbReference>
<dbReference type="EMBL" id="JBHFFA010000003">
    <property type="protein sequence ID" value="KAL2633792.1"/>
    <property type="molecule type" value="Genomic_DNA"/>
</dbReference>
<keyword evidence="15 20" id="KW-0472">Membrane</keyword>
<evidence type="ECO:0000256" key="19">
    <source>
        <dbReference type="SAM" id="MobiDB-lite"/>
    </source>
</evidence>
<proteinExistence type="inferred from homology"/>
<evidence type="ECO:0000256" key="15">
    <source>
        <dbReference type="ARBA" id="ARBA00023136"/>
    </source>
</evidence>
<feature type="binding site" evidence="18">
    <location>
        <position position="410"/>
    </location>
    <ligand>
        <name>ATP</name>
        <dbReference type="ChEBI" id="CHEBI:30616"/>
    </ligand>
</feature>
<dbReference type="InterPro" id="IPR050528">
    <property type="entry name" value="L-type_Lectin-RKs"/>
</dbReference>
<dbReference type="GO" id="GO:0002229">
    <property type="term" value="P:defense response to oomycetes"/>
    <property type="evidence" value="ECO:0007669"/>
    <property type="project" value="UniProtKB-ARBA"/>
</dbReference>
<evidence type="ECO:0000256" key="1">
    <source>
        <dbReference type="ARBA" id="ARBA00004251"/>
    </source>
</evidence>
<keyword evidence="24" id="KW-1185">Reference proteome</keyword>
<evidence type="ECO:0000256" key="5">
    <source>
        <dbReference type="ARBA" id="ARBA00022475"/>
    </source>
</evidence>
<evidence type="ECO:0000256" key="12">
    <source>
        <dbReference type="ARBA" id="ARBA00022777"/>
    </source>
</evidence>
<evidence type="ECO:0000313" key="23">
    <source>
        <dbReference type="EMBL" id="KAL2633792.1"/>
    </source>
</evidence>
<evidence type="ECO:0000256" key="20">
    <source>
        <dbReference type="SAM" id="Phobius"/>
    </source>
</evidence>
<evidence type="ECO:0000256" key="13">
    <source>
        <dbReference type="ARBA" id="ARBA00022840"/>
    </source>
</evidence>
<dbReference type="CDD" id="cd06899">
    <property type="entry name" value="lectin_legume_LecRK_Arcelin_ConA"/>
    <property type="match status" value="1"/>
</dbReference>
<dbReference type="Gene3D" id="3.30.200.20">
    <property type="entry name" value="Phosphorylase Kinase, domain 1"/>
    <property type="match status" value="1"/>
</dbReference>
<evidence type="ECO:0000256" key="4">
    <source>
        <dbReference type="ARBA" id="ARBA00012513"/>
    </source>
</evidence>
<dbReference type="Pfam" id="PF00069">
    <property type="entry name" value="Pkinase"/>
    <property type="match status" value="1"/>
</dbReference>
<evidence type="ECO:0000256" key="6">
    <source>
        <dbReference type="ARBA" id="ARBA00022527"/>
    </source>
</evidence>
<dbReference type="PANTHER" id="PTHR27007">
    <property type="match status" value="1"/>
</dbReference>
<evidence type="ECO:0000256" key="7">
    <source>
        <dbReference type="ARBA" id="ARBA00022679"/>
    </source>
</evidence>
<comment type="subcellular location">
    <subcellularLocation>
        <location evidence="1">Cell membrane</location>
        <topology evidence="1">Single-pass type I membrane protein</topology>
    </subcellularLocation>
</comment>
<dbReference type="InterPro" id="IPR001220">
    <property type="entry name" value="Legume_lectin_dom"/>
</dbReference>
<dbReference type="Gene3D" id="1.10.510.10">
    <property type="entry name" value="Transferase(Phosphotransferase) domain 1"/>
    <property type="match status" value="1"/>
</dbReference>
<keyword evidence="17" id="KW-0325">Glycoprotein</keyword>